<proteinExistence type="inferred from homology"/>
<evidence type="ECO:0000256" key="3">
    <source>
        <dbReference type="ARBA" id="ARBA00022475"/>
    </source>
</evidence>
<comment type="subcellular location">
    <subcellularLocation>
        <location evidence="1">Cell inner membrane</location>
        <topology evidence="1">Single-pass membrane protein</topology>
    </subcellularLocation>
</comment>
<name>A0A4V5MPS6_9NEIS</name>
<dbReference type="Pfam" id="PF07963">
    <property type="entry name" value="N_methyl"/>
    <property type="match status" value="1"/>
</dbReference>
<gene>
    <name evidence="13" type="ORF">FAZ21_15230</name>
</gene>
<evidence type="ECO:0000313" key="13">
    <source>
        <dbReference type="EMBL" id="TJZ69018.1"/>
    </source>
</evidence>
<protein>
    <recommendedName>
        <fullName evidence="2">Type II secretion system protein H</fullName>
    </recommendedName>
    <alternativeName>
        <fullName evidence="10">General secretion pathway protein H</fullName>
    </alternativeName>
</protein>
<keyword evidence="6 11" id="KW-0812">Transmembrane</keyword>
<organism evidence="13 14">
    <name type="scientific">Chitiniphilus eburneus</name>
    <dbReference type="NCBI Taxonomy" id="2571148"/>
    <lineage>
        <taxon>Bacteria</taxon>
        <taxon>Pseudomonadati</taxon>
        <taxon>Pseudomonadota</taxon>
        <taxon>Betaproteobacteria</taxon>
        <taxon>Neisseriales</taxon>
        <taxon>Chitinibacteraceae</taxon>
        <taxon>Chitiniphilus</taxon>
    </lineage>
</organism>
<keyword evidence="5" id="KW-0997">Cell inner membrane</keyword>
<evidence type="ECO:0000256" key="8">
    <source>
        <dbReference type="ARBA" id="ARBA00023136"/>
    </source>
</evidence>
<reference evidence="13 14" key="1">
    <citation type="submission" date="2019-04" db="EMBL/GenBank/DDBJ databases">
        <title>Chitiniphilus eburnea sp. nov., a novel chitinolytic bacterium isolated from aquaculture sludge.</title>
        <authorList>
            <person name="Sheng M."/>
        </authorList>
    </citation>
    <scope>NUCLEOTIDE SEQUENCE [LARGE SCALE GENOMIC DNA]</scope>
    <source>
        <strain evidence="13 14">HX-2-15</strain>
    </source>
</reference>
<dbReference type="GO" id="GO:0015628">
    <property type="term" value="P:protein secretion by the type II secretion system"/>
    <property type="evidence" value="ECO:0007669"/>
    <property type="project" value="InterPro"/>
</dbReference>
<feature type="domain" description="General secretion pathway GspH" evidence="12">
    <location>
        <begin position="42"/>
        <end position="159"/>
    </location>
</feature>
<feature type="transmembrane region" description="Helical" evidence="11">
    <location>
        <begin position="6"/>
        <end position="30"/>
    </location>
</feature>
<keyword evidence="14" id="KW-1185">Reference proteome</keyword>
<dbReference type="InterPro" id="IPR045584">
    <property type="entry name" value="Pilin-like"/>
</dbReference>
<keyword evidence="8 11" id="KW-0472">Membrane</keyword>
<evidence type="ECO:0000256" key="9">
    <source>
        <dbReference type="ARBA" id="ARBA00025772"/>
    </source>
</evidence>
<evidence type="ECO:0000259" key="12">
    <source>
        <dbReference type="Pfam" id="PF12019"/>
    </source>
</evidence>
<dbReference type="NCBIfam" id="TIGR02532">
    <property type="entry name" value="IV_pilin_GFxxxE"/>
    <property type="match status" value="1"/>
</dbReference>
<comment type="similarity">
    <text evidence="9">Belongs to the GSP H family.</text>
</comment>
<dbReference type="RefSeq" id="WP_136774301.1">
    <property type="nucleotide sequence ID" value="NZ_CP156074.1"/>
</dbReference>
<dbReference type="InterPro" id="IPR012902">
    <property type="entry name" value="N_methyl_site"/>
</dbReference>
<evidence type="ECO:0000256" key="4">
    <source>
        <dbReference type="ARBA" id="ARBA00022481"/>
    </source>
</evidence>
<dbReference type="Gene3D" id="3.30.700.10">
    <property type="entry name" value="Glycoprotein, Type 4 Pilin"/>
    <property type="match status" value="1"/>
</dbReference>
<evidence type="ECO:0000256" key="1">
    <source>
        <dbReference type="ARBA" id="ARBA00004377"/>
    </source>
</evidence>
<evidence type="ECO:0000256" key="7">
    <source>
        <dbReference type="ARBA" id="ARBA00022989"/>
    </source>
</evidence>
<keyword evidence="7 11" id="KW-1133">Transmembrane helix</keyword>
<evidence type="ECO:0000313" key="14">
    <source>
        <dbReference type="Proteomes" id="UP000310016"/>
    </source>
</evidence>
<accession>A0A4V5MPS6</accession>
<dbReference type="GO" id="GO:0005886">
    <property type="term" value="C:plasma membrane"/>
    <property type="evidence" value="ECO:0007669"/>
    <property type="project" value="UniProtKB-SubCell"/>
</dbReference>
<dbReference type="Pfam" id="PF12019">
    <property type="entry name" value="GspH"/>
    <property type="match status" value="1"/>
</dbReference>
<evidence type="ECO:0000256" key="11">
    <source>
        <dbReference type="SAM" id="Phobius"/>
    </source>
</evidence>
<dbReference type="AlphaFoldDB" id="A0A4V5MPS6"/>
<sequence>MKHVIGFTLIESLVVIAMIGVIAAIAMPNLTRALDNARIKGAAQQIVAALYFAKTESIRQNKPVHVQFGNSCIGVKSGNAICDCTIEDSSNSSYCSARRLDLSILGIKKGSLSPSVSSIIISPNRGIISTSSATDTLPATVDATSSNGTTISISINMLGKFSMCTNAAQPLPGVMAC</sequence>
<dbReference type="EMBL" id="SUMF01000022">
    <property type="protein sequence ID" value="TJZ69018.1"/>
    <property type="molecule type" value="Genomic_DNA"/>
</dbReference>
<keyword evidence="3" id="KW-1003">Cell membrane</keyword>
<dbReference type="Proteomes" id="UP000310016">
    <property type="component" value="Unassembled WGS sequence"/>
</dbReference>
<evidence type="ECO:0000256" key="6">
    <source>
        <dbReference type="ARBA" id="ARBA00022692"/>
    </source>
</evidence>
<evidence type="ECO:0000256" key="2">
    <source>
        <dbReference type="ARBA" id="ARBA00021549"/>
    </source>
</evidence>
<dbReference type="SUPFAM" id="SSF54523">
    <property type="entry name" value="Pili subunits"/>
    <property type="match status" value="1"/>
</dbReference>
<dbReference type="InterPro" id="IPR022346">
    <property type="entry name" value="T2SS_GspH"/>
</dbReference>
<evidence type="ECO:0000256" key="5">
    <source>
        <dbReference type="ARBA" id="ARBA00022519"/>
    </source>
</evidence>
<dbReference type="GO" id="GO:0015627">
    <property type="term" value="C:type II protein secretion system complex"/>
    <property type="evidence" value="ECO:0007669"/>
    <property type="project" value="InterPro"/>
</dbReference>
<evidence type="ECO:0000256" key="10">
    <source>
        <dbReference type="ARBA" id="ARBA00030775"/>
    </source>
</evidence>
<comment type="caution">
    <text evidence="13">The sequence shown here is derived from an EMBL/GenBank/DDBJ whole genome shotgun (WGS) entry which is preliminary data.</text>
</comment>
<keyword evidence="4" id="KW-0488">Methylation</keyword>